<keyword evidence="7" id="KW-1185">Reference proteome</keyword>
<accession>A0A0K0EAQ6</accession>
<evidence type="ECO:0000256" key="1">
    <source>
        <dbReference type="ARBA" id="ARBA00004408"/>
    </source>
</evidence>
<proteinExistence type="inferred from homology"/>
<dbReference type="GO" id="GO:0015030">
    <property type="term" value="C:Cajal body"/>
    <property type="evidence" value="ECO:0007669"/>
    <property type="project" value="UniProtKB-SubCell"/>
</dbReference>
<keyword evidence="5" id="KW-0539">Nucleus</keyword>
<dbReference type="InterPro" id="IPR016197">
    <property type="entry name" value="Chromo-like_dom_sf"/>
</dbReference>
<sequence>MWNEFEKQFWQGVVNEEKYDETYFNSIFSFVTSELLDLSLDSISEMPLRDNTRIYSEIIDNDNNTGSNLIDIDSYFNNYQVGDKVLALYEEDNNYYVATITSINYLERTVNVIYDGFEDEGEYVVSASDIDNYNEEEEELFSDEIFDNGTRNSIVTDKIDFPFVNGSKVFAEYYVDRMYYLGTVAGFDEKNSTYKVIFSGFQDEGVFEIKEDKVLKCSDDCYYIANDKTFITPFKFPEICEDKEELIDSYLLSKHHSDILNRLLQDVIVNDTTDGWKQNIPDFIKKYFDNDEFITLDMMILIYVFTEFLTMCFQKSYHNIKV</sequence>
<reference evidence="8" key="1">
    <citation type="submission" date="2015-08" db="UniProtKB">
        <authorList>
            <consortium name="WormBaseParasite"/>
        </authorList>
    </citation>
    <scope>IDENTIFICATION</scope>
</reference>
<dbReference type="InterPro" id="IPR002999">
    <property type="entry name" value="Tudor"/>
</dbReference>
<evidence type="ECO:0000256" key="4">
    <source>
        <dbReference type="ARBA" id="ARBA00023187"/>
    </source>
</evidence>
<dbReference type="PROSITE" id="PS50304">
    <property type="entry name" value="TUDOR"/>
    <property type="match status" value="1"/>
</dbReference>
<dbReference type="Pfam" id="PF06003">
    <property type="entry name" value="SMN_Tudor"/>
    <property type="match status" value="1"/>
</dbReference>
<feature type="domain" description="Tudor" evidence="6">
    <location>
        <begin position="78"/>
        <end position="151"/>
    </location>
</feature>
<protein>
    <submittedName>
        <fullName evidence="8 9">Tudor domain-containing protein</fullName>
    </submittedName>
</protein>
<dbReference type="Gene3D" id="2.30.30.140">
    <property type="match status" value="2"/>
</dbReference>
<dbReference type="Proteomes" id="UP000035681">
    <property type="component" value="Unplaced"/>
</dbReference>
<organism evidence="8">
    <name type="scientific">Strongyloides stercoralis</name>
    <name type="common">Threadworm</name>
    <dbReference type="NCBI Taxonomy" id="6248"/>
    <lineage>
        <taxon>Eukaryota</taxon>
        <taxon>Metazoa</taxon>
        <taxon>Ecdysozoa</taxon>
        <taxon>Nematoda</taxon>
        <taxon>Chromadorea</taxon>
        <taxon>Rhabditida</taxon>
        <taxon>Tylenchina</taxon>
        <taxon>Panagrolaimomorpha</taxon>
        <taxon>Strongyloidoidea</taxon>
        <taxon>Strongyloididae</taxon>
        <taxon>Strongyloides</taxon>
    </lineage>
</organism>
<dbReference type="WBParaSite" id="SSTP_0000658100.1">
    <property type="protein sequence ID" value="SSTP_0000658100.1"/>
    <property type="gene ID" value="SSTP_0000658100"/>
</dbReference>
<dbReference type="GO" id="GO:0003723">
    <property type="term" value="F:RNA binding"/>
    <property type="evidence" value="ECO:0007669"/>
    <property type="project" value="InterPro"/>
</dbReference>
<dbReference type="GO" id="GO:0005737">
    <property type="term" value="C:cytoplasm"/>
    <property type="evidence" value="ECO:0007669"/>
    <property type="project" value="InterPro"/>
</dbReference>
<evidence type="ECO:0000256" key="3">
    <source>
        <dbReference type="ARBA" id="ARBA00022664"/>
    </source>
</evidence>
<evidence type="ECO:0000256" key="2">
    <source>
        <dbReference type="ARBA" id="ARBA00005371"/>
    </source>
</evidence>
<evidence type="ECO:0000256" key="5">
    <source>
        <dbReference type="ARBA" id="ARBA00023242"/>
    </source>
</evidence>
<dbReference type="InterPro" id="IPR010304">
    <property type="entry name" value="SMN_Tudor"/>
</dbReference>
<comment type="similarity">
    <text evidence="2">Belongs to the SMN family.</text>
</comment>
<keyword evidence="3" id="KW-0507">mRNA processing</keyword>
<keyword evidence="4" id="KW-0508">mRNA splicing</keyword>
<dbReference type="SUPFAM" id="SSF54160">
    <property type="entry name" value="Chromo domain-like"/>
    <property type="match status" value="1"/>
</dbReference>
<dbReference type="WBParaSite" id="TCONS_00007549.p1">
    <property type="protein sequence ID" value="TCONS_00007549.p1"/>
    <property type="gene ID" value="XLOC_005571"/>
</dbReference>
<evidence type="ECO:0000259" key="6">
    <source>
        <dbReference type="PROSITE" id="PS50304"/>
    </source>
</evidence>
<dbReference type="GO" id="GO:0006397">
    <property type="term" value="P:mRNA processing"/>
    <property type="evidence" value="ECO:0007669"/>
    <property type="project" value="UniProtKB-KW"/>
</dbReference>
<dbReference type="GO" id="GO:0008380">
    <property type="term" value="P:RNA splicing"/>
    <property type="evidence" value="ECO:0007669"/>
    <property type="project" value="UniProtKB-KW"/>
</dbReference>
<comment type="subcellular location">
    <subcellularLocation>
        <location evidence="1">Nucleus</location>
        <location evidence="1">Cajal body</location>
    </subcellularLocation>
</comment>
<name>A0A0K0EAQ6_STRER</name>
<evidence type="ECO:0000313" key="9">
    <source>
        <dbReference type="WBParaSite" id="TCONS_00007549.p1"/>
    </source>
</evidence>
<dbReference type="AlphaFoldDB" id="A0A0K0EAQ6"/>
<evidence type="ECO:0000313" key="7">
    <source>
        <dbReference type="Proteomes" id="UP000035681"/>
    </source>
</evidence>
<evidence type="ECO:0000313" key="8">
    <source>
        <dbReference type="WBParaSite" id="SSTP_0000658100.1"/>
    </source>
</evidence>